<comment type="similarity">
    <text evidence="1">Belongs to the transferase hexapeptide repeat family.</text>
</comment>
<dbReference type="STRING" id="1678841.TBC1_11481"/>
<evidence type="ECO:0000313" key="3">
    <source>
        <dbReference type="Proteomes" id="UP000053091"/>
    </source>
</evidence>
<dbReference type="PANTHER" id="PTHR43300">
    <property type="entry name" value="ACETYLTRANSFERASE"/>
    <property type="match status" value="1"/>
</dbReference>
<dbReference type="Gene3D" id="2.160.10.10">
    <property type="entry name" value="Hexapeptide repeat proteins"/>
    <property type="match status" value="2"/>
</dbReference>
<evidence type="ECO:0000256" key="1">
    <source>
        <dbReference type="ARBA" id="ARBA00007274"/>
    </source>
</evidence>
<keyword evidence="3" id="KW-1185">Reference proteome</keyword>
<dbReference type="EMBL" id="DF968182">
    <property type="protein sequence ID" value="GAP42352.1"/>
    <property type="molecule type" value="Genomic_DNA"/>
</dbReference>
<dbReference type="InterPro" id="IPR001451">
    <property type="entry name" value="Hexapep"/>
</dbReference>
<dbReference type="CDD" id="cd04647">
    <property type="entry name" value="LbH_MAT_like"/>
    <property type="match status" value="1"/>
</dbReference>
<accession>A0A0S7BZS4</accession>
<dbReference type="InterPro" id="IPR011004">
    <property type="entry name" value="Trimer_LpxA-like_sf"/>
</dbReference>
<dbReference type="Pfam" id="PF00132">
    <property type="entry name" value="Hexapep"/>
    <property type="match status" value="2"/>
</dbReference>
<proteinExistence type="inferred from homology"/>
<protein>
    <submittedName>
        <fullName evidence="2">Acetyltransferase</fullName>
    </submittedName>
</protein>
<dbReference type="Pfam" id="PF14602">
    <property type="entry name" value="Hexapep_2"/>
    <property type="match status" value="1"/>
</dbReference>
<evidence type="ECO:0000313" key="2">
    <source>
        <dbReference type="EMBL" id="GAP42352.1"/>
    </source>
</evidence>
<dbReference type="InterPro" id="IPR050179">
    <property type="entry name" value="Trans_hexapeptide_repeat"/>
</dbReference>
<organism evidence="2">
    <name type="scientific">Lentimicrobium saccharophilum</name>
    <dbReference type="NCBI Taxonomy" id="1678841"/>
    <lineage>
        <taxon>Bacteria</taxon>
        <taxon>Pseudomonadati</taxon>
        <taxon>Bacteroidota</taxon>
        <taxon>Bacteroidia</taxon>
        <taxon>Bacteroidales</taxon>
        <taxon>Lentimicrobiaceae</taxon>
        <taxon>Lentimicrobium</taxon>
    </lineage>
</organism>
<dbReference type="Proteomes" id="UP000053091">
    <property type="component" value="Unassembled WGS sequence"/>
</dbReference>
<dbReference type="RefSeq" id="WP_062037953.1">
    <property type="nucleotide sequence ID" value="NZ_DF968182.1"/>
</dbReference>
<gene>
    <name evidence="2" type="ORF">TBC1_11481</name>
</gene>
<dbReference type="PANTHER" id="PTHR43300:SF11">
    <property type="entry name" value="ACETYLTRANSFERASE RV3034C-RELATED"/>
    <property type="match status" value="1"/>
</dbReference>
<dbReference type="AlphaFoldDB" id="A0A0S7BZS4"/>
<dbReference type="SUPFAM" id="SSF51161">
    <property type="entry name" value="Trimeric LpxA-like enzymes"/>
    <property type="match status" value="1"/>
</dbReference>
<dbReference type="OrthoDB" id="9812571at2"/>
<sequence>MKKLIKNAILRLKHRNCKIHYTAKVSLKAVIESDCSIGADAVIASNVKLGKGVKIGSRVQLKNISIGNNSMIESGVMVVGPGAGKIVIGKECYIGINNIFDTSDSISIGDYVHIAGPSTALWCHTSVKMCLESIPLNDEHRKNYRPTAPIVIGDNVYIGCNCTLYPGIVINTKSVVAPNSAVTRNIEANTMVGGVPARIIRALNE</sequence>
<reference evidence="2" key="1">
    <citation type="journal article" date="2015" name="Genome Announc.">
        <title>Draft Genome Sequence of Bacteroidales Strain TBC1, a Novel Isolate from a Methanogenic Wastewater Treatment System.</title>
        <authorList>
            <person name="Tourlousse D.M."/>
            <person name="Matsuura N."/>
            <person name="Sun L."/>
            <person name="Toyonaga M."/>
            <person name="Kuroda K."/>
            <person name="Ohashi A."/>
            <person name="Cruz R."/>
            <person name="Yamaguchi T."/>
            <person name="Sekiguchi Y."/>
        </authorList>
    </citation>
    <scope>NUCLEOTIDE SEQUENCE [LARGE SCALE GENOMIC DNA]</scope>
    <source>
        <strain evidence="2">TBC1</strain>
    </source>
</reference>
<dbReference type="GO" id="GO:0016740">
    <property type="term" value="F:transferase activity"/>
    <property type="evidence" value="ECO:0007669"/>
    <property type="project" value="UniProtKB-KW"/>
</dbReference>
<keyword evidence="2" id="KW-0808">Transferase</keyword>
<name>A0A0S7BZS4_9BACT</name>